<dbReference type="GO" id="GO:0030014">
    <property type="term" value="C:CCR4-NOT complex"/>
    <property type="evidence" value="ECO:0007669"/>
    <property type="project" value="UniProtKB-UniRule"/>
</dbReference>
<name>A0AAV7KGY9_9METZ</name>
<comment type="caution">
    <text evidence="3">The sequence shown here is derived from an EMBL/GenBank/DDBJ whole genome shotgun (WGS) entry which is preliminary data.</text>
</comment>
<dbReference type="GO" id="GO:0031047">
    <property type="term" value="P:regulatory ncRNA-mediated gene silencing"/>
    <property type="evidence" value="ECO:0007669"/>
    <property type="project" value="UniProtKB-UniRule"/>
</dbReference>
<dbReference type="GO" id="GO:0005634">
    <property type="term" value="C:nucleus"/>
    <property type="evidence" value="ECO:0007669"/>
    <property type="project" value="UniProtKB-SubCell"/>
</dbReference>
<dbReference type="SMART" id="SM00028">
    <property type="entry name" value="TPR"/>
    <property type="match status" value="3"/>
</dbReference>
<keyword evidence="2" id="KW-0810">Translation regulation</keyword>
<comment type="function">
    <text evidence="2">Component of the CCR4-NOT complex which is one of the major cellular mRNA deadenylases and is linked to various cellular processes including bulk mRNA degradation, miRNA-mediated repression, translational repression during translational initiation and general transcription regulation.</text>
</comment>
<dbReference type="InterPro" id="IPR019734">
    <property type="entry name" value="TPR_rpt"/>
</dbReference>
<dbReference type="Proteomes" id="UP001165289">
    <property type="component" value="Unassembled WGS sequence"/>
</dbReference>
<keyword evidence="2" id="KW-0943">RNA-mediated gene silencing</keyword>
<accession>A0AAV7KGY9</accession>
<gene>
    <name evidence="3" type="ORF">LOD99_13979</name>
</gene>
<dbReference type="PANTHER" id="PTHR12979:SF5">
    <property type="entry name" value="CCR4-NOT TRANSCRIPTION COMPLEX SUBUNIT 10"/>
    <property type="match status" value="1"/>
</dbReference>
<keyword evidence="2" id="KW-0963">Cytoplasm</keyword>
<sequence>MADHEVDLAELAKRNFEEQSFESCLTTVNKLCEIKKSDPKVLHNRAVAHYYLSNLTLTDDFKKILYQVDQQMDKEAEETGVELSPVDKSVLLYNQSVLLFHLRQYSEALRILERLFHVRQSLEEVLAYKVAFMCLDIYLKAYRNESASEMIAYLDNLLFNGNRQDISIELSISPHFNTDIYKPLMHQFRARLYLAVRQLKNAKKEVKDLSLLLSQTQQGQEETDSTPDTIQSPTLYLAAIFLRSNYEFLRGNYRKSLKLLSTSPRTPFLTDCGECVPSLYFNNIASCHAMMGKHTLASFYFKKALEENDRALTDFPPTDRSVPLAGRPLAVLGVNRHHELIYQLGLQLLFSGKPTQAFEALLGAVQVFRTNPRIWYRLADACIASWQLKEKEQIRQEHNMSSTVQVIEGQGINRKLLLTPMRLQSHRPLTGSVESQSAVPMPTLEFGSLCVKNAIHLLEMAKNESFIGSHHSSMPGPSLTASEYDSLHASTLACGAYISLGLCDPVVALQYCNKLLECANLSPQLKYLGAIYKAEALILNGNVQEAGELLSPETIQDTWFPEVMDQEPLQPQQEEGMSQPRISSLRITRQNDFPSSGNHARLITYLNLCSVFCIAGEFEKARGCLMAVSHLGIEATHPNAVLLAVYIELQTGNVGNALRLIKRNQYVLANRVDRKKAKKS</sequence>
<evidence type="ECO:0000313" key="3">
    <source>
        <dbReference type="EMBL" id="KAI6660393.1"/>
    </source>
</evidence>
<reference evidence="3 4" key="1">
    <citation type="journal article" date="2023" name="BMC Biol.">
        <title>The compact genome of the sponge Oopsacas minuta (Hexactinellida) is lacking key metazoan core genes.</title>
        <authorList>
            <person name="Santini S."/>
            <person name="Schenkelaars Q."/>
            <person name="Jourda C."/>
            <person name="Duchesne M."/>
            <person name="Belahbib H."/>
            <person name="Rocher C."/>
            <person name="Selva M."/>
            <person name="Riesgo A."/>
            <person name="Vervoort M."/>
            <person name="Leys S.P."/>
            <person name="Kodjabachian L."/>
            <person name="Le Bivic A."/>
            <person name="Borchiellini C."/>
            <person name="Claverie J.M."/>
            <person name="Renard E."/>
        </authorList>
    </citation>
    <scope>NUCLEOTIDE SEQUENCE [LARGE SCALE GENOMIC DNA]</scope>
    <source>
        <strain evidence="3">SPO-2</strain>
    </source>
</reference>
<dbReference type="InterPro" id="IPR039740">
    <property type="entry name" value="CNOT10"/>
</dbReference>
<evidence type="ECO:0000256" key="1">
    <source>
        <dbReference type="ARBA" id="ARBA00010080"/>
    </source>
</evidence>
<comment type="similarity">
    <text evidence="1 2">Belongs to the CNOT10 family.</text>
</comment>
<dbReference type="GO" id="GO:0006402">
    <property type="term" value="P:mRNA catabolic process"/>
    <property type="evidence" value="ECO:0007669"/>
    <property type="project" value="TreeGrafter"/>
</dbReference>
<proteinExistence type="inferred from homology"/>
<comment type="subcellular location">
    <subcellularLocation>
        <location evidence="2">Cytoplasm</location>
    </subcellularLocation>
    <subcellularLocation>
        <location evidence="2">Nucleus</location>
    </subcellularLocation>
</comment>
<dbReference type="SUPFAM" id="SSF48452">
    <property type="entry name" value="TPR-like"/>
    <property type="match status" value="2"/>
</dbReference>
<dbReference type="AlphaFoldDB" id="A0AAV7KGY9"/>
<dbReference type="GO" id="GO:0005737">
    <property type="term" value="C:cytoplasm"/>
    <property type="evidence" value="ECO:0007669"/>
    <property type="project" value="UniProtKB-SubCell"/>
</dbReference>
<dbReference type="PANTHER" id="PTHR12979">
    <property type="entry name" value="CCR4-NOT TRANSCRIPTION COMPLEX SUBUNIT 10"/>
    <property type="match status" value="1"/>
</dbReference>
<evidence type="ECO:0000313" key="4">
    <source>
        <dbReference type="Proteomes" id="UP001165289"/>
    </source>
</evidence>
<keyword evidence="2" id="KW-0804">Transcription</keyword>
<dbReference type="EMBL" id="JAKMXF010000033">
    <property type="protein sequence ID" value="KAI6660393.1"/>
    <property type="molecule type" value="Genomic_DNA"/>
</dbReference>
<keyword evidence="2" id="KW-0539">Nucleus</keyword>
<organism evidence="3 4">
    <name type="scientific">Oopsacas minuta</name>
    <dbReference type="NCBI Taxonomy" id="111878"/>
    <lineage>
        <taxon>Eukaryota</taxon>
        <taxon>Metazoa</taxon>
        <taxon>Porifera</taxon>
        <taxon>Hexactinellida</taxon>
        <taxon>Hexasterophora</taxon>
        <taxon>Lyssacinosida</taxon>
        <taxon>Leucopsacidae</taxon>
        <taxon>Oopsacas</taxon>
    </lineage>
</organism>
<keyword evidence="2" id="KW-0805">Transcription regulation</keyword>
<protein>
    <recommendedName>
        <fullName evidence="2">CCR4-NOT transcription complex subunit 10</fullName>
    </recommendedName>
</protein>
<dbReference type="Gene3D" id="1.25.40.10">
    <property type="entry name" value="Tetratricopeptide repeat domain"/>
    <property type="match status" value="2"/>
</dbReference>
<evidence type="ECO:0000256" key="2">
    <source>
        <dbReference type="RuleBase" id="RU367083"/>
    </source>
</evidence>
<dbReference type="GO" id="GO:0017148">
    <property type="term" value="P:negative regulation of translation"/>
    <property type="evidence" value="ECO:0007669"/>
    <property type="project" value="TreeGrafter"/>
</dbReference>
<keyword evidence="4" id="KW-1185">Reference proteome</keyword>
<dbReference type="InterPro" id="IPR011990">
    <property type="entry name" value="TPR-like_helical_dom_sf"/>
</dbReference>